<evidence type="ECO:0000313" key="3">
    <source>
        <dbReference type="Proteomes" id="UP001295684"/>
    </source>
</evidence>
<dbReference type="AlphaFoldDB" id="A0AAD1XRA9"/>
<proteinExistence type="predicted"/>
<name>A0AAD1XRA9_EUPCR</name>
<gene>
    <name evidence="2" type="ORF">ECRASSUSDP1_LOCUS18733</name>
</gene>
<organism evidence="2 3">
    <name type="scientific">Euplotes crassus</name>
    <dbReference type="NCBI Taxonomy" id="5936"/>
    <lineage>
        <taxon>Eukaryota</taxon>
        <taxon>Sar</taxon>
        <taxon>Alveolata</taxon>
        <taxon>Ciliophora</taxon>
        <taxon>Intramacronucleata</taxon>
        <taxon>Spirotrichea</taxon>
        <taxon>Hypotrichia</taxon>
        <taxon>Euplotida</taxon>
        <taxon>Euplotidae</taxon>
        <taxon>Moneuplotes</taxon>
    </lineage>
</organism>
<dbReference type="EMBL" id="CAMPGE010018983">
    <property type="protein sequence ID" value="CAI2377349.1"/>
    <property type="molecule type" value="Genomic_DNA"/>
</dbReference>
<sequence>MNGLAFSNTSRLNYSFNRGRGGLTLSGEFRTAKSNSSHRQSVQPNFIPSKVSLGSIGWGLTPKLHSVDTEKRSLSTFSILKSLRKTPTLVKSKDRFHIKRIDKDHNITGAVGFMRLPGKLSSKVDRELKMDNSTFTRMNINYQRKCIQDIVKEMSLNTGKKQSIHLKKASYNRGIPKRSIYPTMRELLENPESKTLIGFEKCPRYQKWKSNHDPNRSVMVSKTPLKSTRESSFYRSTFQSRRRSSNGPPAQRRM</sequence>
<evidence type="ECO:0000256" key="1">
    <source>
        <dbReference type="SAM" id="MobiDB-lite"/>
    </source>
</evidence>
<feature type="region of interest" description="Disordered" evidence="1">
    <location>
        <begin position="210"/>
        <end position="254"/>
    </location>
</feature>
<protein>
    <submittedName>
        <fullName evidence="2">Uncharacterized protein</fullName>
    </submittedName>
</protein>
<feature type="compositionally biased region" description="Polar residues" evidence="1">
    <location>
        <begin position="218"/>
        <end position="239"/>
    </location>
</feature>
<comment type="caution">
    <text evidence="2">The sequence shown here is derived from an EMBL/GenBank/DDBJ whole genome shotgun (WGS) entry which is preliminary data.</text>
</comment>
<keyword evidence="3" id="KW-1185">Reference proteome</keyword>
<dbReference type="Proteomes" id="UP001295684">
    <property type="component" value="Unassembled WGS sequence"/>
</dbReference>
<evidence type="ECO:0000313" key="2">
    <source>
        <dbReference type="EMBL" id="CAI2377349.1"/>
    </source>
</evidence>
<reference evidence="2" key="1">
    <citation type="submission" date="2023-07" db="EMBL/GenBank/DDBJ databases">
        <authorList>
            <consortium name="AG Swart"/>
            <person name="Singh M."/>
            <person name="Singh A."/>
            <person name="Seah K."/>
            <person name="Emmerich C."/>
        </authorList>
    </citation>
    <scope>NUCLEOTIDE SEQUENCE</scope>
    <source>
        <strain evidence="2">DP1</strain>
    </source>
</reference>
<accession>A0AAD1XRA9</accession>